<feature type="repeat" description="PPR" evidence="2">
    <location>
        <begin position="281"/>
        <end position="315"/>
    </location>
</feature>
<keyword evidence="5" id="KW-1185">Reference proteome</keyword>
<dbReference type="InterPro" id="IPR002885">
    <property type="entry name" value="PPR_rpt"/>
</dbReference>
<evidence type="ECO:0000313" key="5">
    <source>
        <dbReference type="Proteomes" id="UP000604046"/>
    </source>
</evidence>
<dbReference type="NCBIfam" id="TIGR00756">
    <property type="entry name" value="PPR"/>
    <property type="match status" value="2"/>
</dbReference>
<evidence type="ECO:0000259" key="3">
    <source>
        <dbReference type="Pfam" id="PF17177"/>
    </source>
</evidence>
<gene>
    <name evidence="4" type="ORF">SNAT2548_LOCUS11750</name>
</gene>
<organism evidence="4 5">
    <name type="scientific">Symbiodinium natans</name>
    <dbReference type="NCBI Taxonomy" id="878477"/>
    <lineage>
        <taxon>Eukaryota</taxon>
        <taxon>Sar</taxon>
        <taxon>Alveolata</taxon>
        <taxon>Dinophyceae</taxon>
        <taxon>Suessiales</taxon>
        <taxon>Symbiodiniaceae</taxon>
        <taxon>Symbiodinium</taxon>
    </lineage>
</organism>
<feature type="repeat" description="PPR" evidence="2">
    <location>
        <begin position="213"/>
        <end position="247"/>
    </location>
</feature>
<comment type="caution">
    <text evidence="4">The sequence shown here is derived from an EMBL/GenBank/DDBJ whole genome shotgun (WGS) entry which is preliminary data.</text>
</comment>
<keyword evidence="1" id="KW-0677">Repeat</keyword>
<dbReference type="OrthoDB" id="185373at2759"/>
<reference evidence="4" key="1">
    <citation type="submission" date="2021-02" db="EMBL/GenBank/DDBJ databases">
        <authorList>
            <person name="Dougan E. K."/>
            <person name="Rhodes N."/>
            <person name="Thang M."/>
            <person name="Chan C."/>
        </authorList>
    </citation>
    <scope>NUCLEOTIDE SEQUENCE</scope>
</reference>
<feature type="repeat" description="PPR" evidence="2">
    <location>
        <begin position="109"/>
        <end position="143"/>
    </location>
</feature>
<protein>
    <recommendedName>
        <fullName evidence="3">PROP1-like PPR domain-containing protein</fullName>
    </recommendedName>
</protein>
<dbReference type="AlphaFoldDB" id="A0A812LKA4"/>
<dbReference type="PANTHER" id="PTHR47447">
    <property type="entry name" value="OS03G0856100 PROTEIN"/>
    <property type="match status" value="1"/>
</dbReference>
<dbReference type="Pfam" id="PF01535">
    <property type="entry name" value="PPR"/>
    <property type="match status" value="1"/>
</dbReference>
<dbReference type="InterPro" id="IPR033443">
    <property type="entry name" value="PROP1-like_PPR_dom"/>
</dbReference>
<feature type="repeat" description="PPR" evidence="2">
    <location>
        <begin position="316"/>
        <end position="350"/>
    </location>
</feature>
<dbReference type="EMBL" id="CAJNDS010001090">
    <property type="protein sequence ID" value="CAE7246692.1"/>
    <property type="molecule type" value="Genomic_DNA"/>
</dbReference>
<name>A0A812LKA4_9DINO</name>
<dbReference type="PROSITE" id="PS51375">
    <property type="entry name" value="PPR"/>
    <property type="match status" value="5"/>
</dbReference>
<proteinExistence type="predicted"/>
<dbReference type="InterPro" id="IPR011990">
    <property type="entry name" value="TPR-like_helical_dom_sf"/>
</dbReference>
<dbReference type="Proteomes" id="UP000604046">
    <property type="component" value="Unassembled WGS sequence"/>
</dbReference>
<feature type="domain" description="PROP1-like PPR" evidence="3">
    <location>
        <begin position="217"/>
        <end position="381"/>
    </location>
</feature>
<feature type="repeat" description="PPR" evidence="2">
    <location>
        <begin position="74"/>
        <end position="108"/>
    </location>
</feature>
<accession>A0A812LKA4</accession>
<dbReference type="Gene3D" id="1.25.40.10">
    <property type="entry name" value="Tetratricopeptide repeat domain"/>
    <property type="match status" value="3"/>
</dbReference>
<evidence type="ECO:0000256" key="1">
    <source>
        <dbReference type="ARBA" id="ARBA00022737"/>
    </source>
</evidence>
<dbReference type="PANTHER" id="PTHR47447:SF17">
    <property type="entry name" value="OS12G0638900 PROTEIN"/>
    <property type="match status" value="1"/>
</dbReference>
<dbReference type="Pfam" id="PF17177">
    <property type="entry name" value="PPR_long"/>
    <property type="match status" value="1"/>
</dbReference>
<sequence>MSDELRDKQLRRVRELGLRRQWQQALELLAELQESGVRIDAVTSTATMWACVKSEQWEHSLRLFEDMRPRLRLETVSCNAALCSYAQGGRWEEALQLFREMCESSPPPDIVSCTATINACVAQRQGAAALEVHGAMLRGGLAPTPAALDAAVRSCGTPHWREQLQLLKDMRQRGFQPEADTYDAAVLNCADAQQWAAALHLLGEMWKSAMSPKVETLAAAISACQRGGQWQEALHLFDVMEKQGQWSLAAARAALRACDDGHQPERAKSLLQDIWHRATPDSACYAAAISCCEGSQEWGEVLALFEEMRDYGLTPDISTYQAVQAAFVATGAWRKSLDLLEEMKAEGAEPPMSVLGTAAHACANQGQWQQVLQLLSDARQKGMRPDLDLYKASLRAASDGRKWETALQLLQDGQASAIRGAMSTSLSLFGRWKELETSNIYIVTTPEEPMLHFLTVVNNPAKDDRRDFEINLGSEGGIQLIPLSHKDTTGTDTPSTLFLDTTVPGRLIWYSYTTGKHKTWQNMLQVWNTTIVQVMCEAEETTLRLVLRKLTGEIIAKVRVQPGASWRDARKLMVPGLRPLLSKKLAFVSPLGEVLTRAHDERLLADILGCGGKPEVDRDAWRRFQ</sequence>
<dbReference type="Pfam" id="PF13041">
    <property type="entry name" value="PPR_2"/>
    <property type="match status" value="1"/>
</dbReference>
<evidence type="ECO:0000256" key="2">
    <source>
        <dbReference type="PROSITE-ProRule" id="PRU00708"/>
    </source>
</evidence>
<evidence type="ECO:0000313" key="4">
    <source>
        <dbReference type="EMBL" id="CAE7246692.1"/>
    </source>
</evidence>